<dbReference type="EMBL" id="JAVDTL010000001">
    <property type="protein sequence ID" value="MDR6765070.1"/>
    <property type="molecule type" value="Genomic_DNA"/>
</dbReference>
<gene>
    <name evidence="1" type="ORF">J2W88_000328</name>
    <name evidence="2" type="ORF">J2W93_000328</name>
</gene>
<accession>A0AAJ2BVC3</accession>
<dbReference type="AlphaFoldDB" id="A0AAJ2BVC3"/>
<dbReference type="Proteomes" id="UP001253458">
    <property type="component" value="Unassembled WGS sequence"/>
</dbReference>
<sequence length="274" mass="30530">MSWVGEATGAVGLLGKGWDWWKGRRDPARRSAQRLIRAFEAHGVARQQIIRLVPAAIAQAKPELGMADCSSPDQLKPKLTPALLDWAADYLNLRRDWLDGREDVPPHRVVDHYKHPALYGPWFQARQTAAPQVDRFLSVWKSVSTPVGPGADGPLCVVYEEVSEGLDGSEWSRYWLLTDEWHMGHAHCVENLAALLHVAQKSGVLVAVGKELRARDLTRLQRGHALAPELLERMRGSWYPTDLVNPPPQNDSPWRQAIWQGAQGLLADSSVGTP</sequence>
<dbReference type="EMBL" id="JAVDTS010000001">
    <property type="protein sequence ID" value="MDR6835507.1"/>
    <property type="molecule type" value="Genomic_DNA"/>
</dbReference>
<protein>
    <submittedName>
        <fullName evidence="1">Uncharacterized protein</fullName>
    </submittedName>
</protein>
<evidence type="ECO:0000313" key="3">
    <source>
        <dbReference type="Proteomes" id="UP001249076"/>
    </source>
</evidence>
<name>A0AAJ2BVC3_ACIDE</name>
<evidence type="ECO:0000313" key="2">
    <source>
        <dbReference type="EMBL" id="MDR6835507.1"/>
    </source>
</evidence>
<evidence type="ECO:0000313" key="1">
    <source>
        <dbReference type="EMBL" id="MDR6765070.1"/>
    </source>
</evidence>
<proteinExistence type="predicted"/>
<comment type="caution">
    <text evidence="1">The sequence shown here is derived from an EMBL/GenBank/DDBJ whole genome shotgun (WGS) entry which is preliminary data.</text>
</comment>
<keyword evidence="3" id="KW-1185">Reference proteome</keyword>
<evidence type="ECO:0000313" key="4">
    <source>
        <dbReference type="Proteomes" id="UP001253458"/>
    </source>
</evidence>
<dbReference type="Proteomes" id="UP001249076">
    <property type="component" value="Unassembled WGS sequence"/>
</dbReference>
<reference evidence="1 3" key="1">
    <citation type="submission" date="2023-07" db="EMBL/GenBank/DDBJ databases">
        <title>Sorghum-associated microbial communities from plants grown in Nebraska, USA.</title>
        <authorList>
            <person name="Schachtman D."/>
        </authorList>
    </citation>
    <scope>NUCLEOTIDE SEQUENCE</scope>
    <source>
        <strain evidence="2 3">BE105</strain>
        <strain evidence="1">BE69</strain>
    </source>
</reference>
<dbReference type="RefSeq" id="WP_209816722.1">
    <property type="nucleotide sequence ID" value="NZ_JAVDTL010000001.1"/>
</dbReference>
<organism evidence="1 4">
    <name type="scientific">Acidovorax delafieldii</name>
    <name type="common">Pseudomonas delafieldii</name>
    <dbReference type="NCBI Taxonomy" id="47920"/>
    <lineage>
        <taxon>Bacteria</taxon>
        <taxon>Pseudomonadati</taxon>
        <taxon>Pseudomonadota</taxon>
        <taxon>Betaproteobacteria</taxon>
        <taxon>Burkholderiales</taxon>
        <taxon>Comamonadaceae</taxon>
        <taxon>Acidovorax</taxon>
    </lineage>
</organism>